<evidence type="ECO:0000313" key="3">
    <source>
        <dbReference type="Proteomes" id="UP001237642"/>
    </source>
</evidence>
<dbReference type="Proteomes" id="UP001237642">
    <property type="component" value="Unassembled WGS sequence"/>
</dbReference>
<gene>
    <name evidence="2" type="ORF">POM88_014361</name>
</gene>
<evidence type="ECO:0000256" key="1">
    <source>
        <dbReference type="SAM" id="MobiDB-lite"/>
    </source>
</evidence>
<feature type="compositionally biased region" description="Polar residues" evidence="1">
    <location>
        <begin position="34"/>
        <end position="53"/>
    </location>
</feature>
<proteinExistence type="predicted"/>
<name>A0AAD8J3X8_9APIA</name>
<reference evidence="2" key="1">
    <citation type="submission" date="2023-02" db="EMBL/GenBank/DDBJ databases">
        <title>Genome of toxic invasive species Heracleum sosnowskyi carries increased number of genes despite the absence of recent whole-genome duplications.</title>
        <authorList>
            <person name="Schelkunov M."/>
            <person name="Shtratnikova V."/>
            <person name="Makarenko M."/>
            <person name="Klepikova A."/>
            <person name="Omelchenko D."/>
            <person name="Novikova G."/>
            <person name="Obukhova E."/>
            <person name="Bogdanov V."/>
            <person name="Penin A."/>
            <person name="Logacheva M."/>
        </authorList>
    </citation>
    <scope>NUCLEOTIDE SEQUENCE</scope>
    <source>
        <strain evidence="2">Hsosn_3</strain>
        <tissue evidence="2">Leaf</tissue>
    </source>
</reference>
<accession>A0AAD8J3X8</accession>
<dbReference type="EMBL" id="JAUIZM010000003">
    <property type="protein sequence ID" value="KAK1395305.1"/>
    <property type="molecule type" value="Genomic_DNA"/>
</dbReference>
<organism evidence="2 3">
    <name type="scientific">Heracleum sosnowskyi</name>
    <dbReference type="NCBI Taxonomy" id="360622"/>
    <lineage>
        <taxon>Eukaryota</taxon>
        <taxon>Viridiplantae</taxon>
        <taxon>Streptophyta</taxon>
        <taxon>Embryophyta</taxon>
        <taxon>Tracheophyta</taxon>
        <taxon>Spermatophyta</taxon>
        <taxon>Magnoliopsida</taxon>
        <taxon>eudicotyledons</taxon>
        <taxon>Gunneridae</taxon>
        <taxon>Pentapetalae</taxon>
        <taxon>asterids</taxon>
        <taxon>campanulids</taxon>
        <taxon>Apiales</taxon>
        <taxon>Apiaceae</taxon>
        <taxon>Apioideae</taxon>
        <taxon>apioid superclade</taxon>
        <taxon>Tordylieae</taxon>
        <taxon>Tordyliinae</taxon>
        <taxon>Heracleum</taxon>
    </lineage>
</organism>
<keyword evidence="3" id="KW-1185">Reference proteome</keyword>
<comment type="caution">
    <text evidence="2">The sequence shown here is derived from an EMBL/GenBank/DDBJ whole genome shotgun (WGS) entry which is preliminary data.</text>
</comment>
<feature type="region of interest" description="Disordered" evidence="1">
    <location>
        <begin position="18"/>
        <end position="61"/>
    </location>
</feature>
<reference evidence="2" key="2">
    <citation type="submission" date="2023-05" db="EMBL/GenBank/DDBJ databases">
        <authorList>
            <person name="Schelkunov M.I."/>
        </authorList>
    </citation>
    <scope>NUCLEOTIDE SEQUENCE</scope>
    <source>
        <strain evidence="2">Hsosn_3</strain>
        <tissue evidence="2">Leaf</tissue>
    </source>
</reference>
<sequence length="115" mass="12737">MDFRNALLKELPQVPVSSTVVHSENAPRKPTEVTMKNKSLISASSRNQPTGKSTYRKQVTRHQIQRPIPTNGLYCKQIFHVLVVGQSVPRLLFPCSLCYPTVSASPAFGTGNMIL</sequence>
<protein>
    <submittedName>
        <fullName evidence="2">Uncharacterized protein</fullName>
    </submittedName>
</protein>
<dbReference type="AlphaFoldDB" id="A0AAD8J3X8"/>
<evidence type="ECO:0000313" key="2">
    <source>
        <dbReference type="EMBL" id="KAK1395305.1"/>
    </source>
</evidence>